<accession>A0A1T4P5F4</accession>
<dbReference type="InterPro" id="IPR000620">
    <property type="entry name" value="EamA_dom"/>
</dbReference>
<keyword evidence="1" id="KW-0812">Transmembrane</keyword>
<feature type="domain" description="EamA" evidence="2">
    <location>
        <begin position="2"/>
        <end position="133"/>
    </location>
</feature>
<dbReference type="SUPFAM" id="SSF103481">
    <property type="entry name" value="Multidrug resistance efflux transporter EmrE"/>
    <property type="match status" value="2"/>
</dbReference>
<evidence type="ECO:0000313" key="4">
    <source>
        <dbReference type="Proteomes" id="UP000190449"/>
    </source>
</evidence>
<dbReference type="Gene3D" id="1.10.3730.20">
    <property type="match status" value="2"/>
</dbReference>
<evidence type="ECO:0000259" key="2">
    <source>
        <dbReference type="Pfam" id="PF00892"/>
    </source>
</evidence>
<sequence>MFWVTLALGSALFLGFYDIAKKKALTGNAVLPVLFFVSLTCAVSLFPAFLLGKIPSISVSEHGMLLLKAAIVTSSWAFTFNAVSRLPLSITAPVRASAPVFTIAMAVAFMGERPSGMEWLGIALSLAAYLTMSFASRKETGHFWTNIWILSMFLGTFLGSVSGIYDKFLLQRAHLNPLSIQFYYNIYMACLQGLGVLFLRFWHRDKPNRIRFEFRKVILAVGVLLVIADRFYFLAVHEPDALISVVTVIRRSNVLISFLGGLIFFHEKRSALKYAAMAGILLGLVCFGLPTSP</sequence>
<feature type="transmembrane region" description="Helical" evidence="1">
    <location>
        <begin position="119"/>
        <end position="136"/>
    </location>
</feature>
<feature type="transmembrane region" description="Helical" evidence="1">
    <location>
        <begin position="214"/>
        <end position="235"/>
    </location>
</feature>
<feature type="transmembrane region" description="Helical" evidence="1">
    <location>
        <begin position="143"/>
        <end position="162"/>
    </location>
</feature>
<dbReference type="PANTHER" id="PTHR22911">
    <property type="entry name" value="ACYL-MALONYL CONDENSING ENZYME-RELATED"/>
    <property type="match status" value="1"/>
</dbReference>
<dbReference type="Proteomes" id="UP000190449">
    <property type="component" value="Unassembled WGS sequence"/>
</dbReference>
<keyword evidence="1" id="KW-0472">Membrane</keyword>
<protein>
    <submittedName>
        <fullName evidence="3">Transporter family protein</fullName>
    </submittedName>
</protein>
<reference evidence="3 4" key="1">
    <citation type="submission" date="2017-02" db="EMBL/GenBank/DDBJ databases">
        <authorList>
            <person name="Peterson S.W."/>
        </authorList>
    </citation>
    <scope>NUCLEOTIDE SEQUENCE [LARGE SCALE GENOMIC DNA]</scope>
    <source>
        <strain evidence="3 4">ATCC 43854</strain>
    </source>
</reference>
<dbReference type="Pfam" id="PF00892">
    <property type="entry name" value="EamA"/>
    <property type="match status" value="1"/>
</dbReference>
<evidence type="ECO:0000256" key="1">
    <source>
        <dbReference type="SAM" id="Phobius"/>
    </source>
</evidence>
<feature type="transmembrane region" description="Helical" evidence="1">
    <location>
        <begin position="30"/>
        <end position="52"/>
    </location>
</feature>
<feature type="transmembrane region" description="Helical" evidence="1">
    <location>
        <begin position="241"/>
        <end position="265"/>
    </location>
</feature>
<feature type="transmembrane region" description="Helical" evidence="1">
    <location>
        <begin position="272"/>
        <end position="290"/>
    </location>
</feature>
<evidence type="ECO:0000313" key="3">
    <source>
        <dbReference type="EMBL" id="SJZ86631.1"/>
    </source>
</evidence>
<dbReference type="InterPro" id="IPR037185">
    <property type="entry name" value="EmrE-like"/>
</dbReference>
<dbReference type="STRING" id="28122.SAMN02745108_01807"/>
<dbReference type="AlphaFoldDB" id="A0A1T4P5F4"/>
<feature type="transmembrane region" description="Helical" evidence="1">
    <location>
        <begin position="64"/>
        <end position="83"/>
    </location>
</feature>
<feature type="transmembrane region" description="Helical" evidence="1">
    <location>
        <begin position="182"/>
        <end position="202"/>
    </location>
</feature>
<organism evidence="3 4">
    <name type="scientific">Fibrobacter intestinalis</name>
    <dbReference type="NCBI Taxonomy" id="28122"/>
    <lineage>
        <taxon>Bacteria</taxon>
        <taxon>Pseudomonadati</taxon>
        <taxon>Fibrobacterota</taxon>
        <taxon>Fibrobacteria</taxon>
        <taxon>Fibrobacterales</taxon>
        <taxon>Fibrobacteraceae</taxon>
        <taxon>Fibrobacter</taxon>
    </lineage>
</organism>
<proteinExistence type="predicted"/>
<dbReference type="GO" id="GO:0016020">
    <property type="term" value="C:membrane"/>
    <property type="evidence" value="ECO:0007669"/>
    <property type="project" value="InterPro"/>
</dbReference>
<dbReference type="EMBL" id="FUWU01000031">
    <property type="protein sequence ID" value="SJZ86631.1"/>
    <property type="molecule type" value="Genomic_DNA"/>
</dbReference>
<dbReference type="PANTHER" id="PTHR22911:SF137">
    <property type="entry name" value="SOLUTE CARRIER FAMILY 35 MEMBER G2-RELATED"/>
    <property type="match status" value="1"/>
</dbReference>
<dbReference type="RefSeq" id="WP_158222168.1">
    <property type="nucleotide sequence ID" value="NZ_FUWU01000031.1"/>
</dbReference>
<keyword evidence="1" id="KW-1133">Transmembrane helix</keyword>
<gene>
    <name evidence="3" type="ORF">SAMN02745108_01807</name>
</gene>
<name>A0A1T4P5F4_9BACT</name>